<keyword evidence="2 3" id="KW-0808">Transferase</keyword>
<dbReference type="AlphaFoldDB" id="A0A3D9L4Z9"/>
<evidence type="ECO:0000256" key="1">
    <source>
        <dbReference type="ARBA" id="ARBA00022676"/>
    </source>
</evidence>
<evidence type="ECO:0000313" key="4">
    <source>
        <dbReference type="Proteomes" id="UP000256779"/>
    </source>
</evidence>
<name>A0A3D9L4Z9_MARFU</name>
<organism evidence="3 4">
    <name type="scientific">Marinoscillum furvescens DSM 4134</name>
    <dbReference type="NCBI Taxonomy" id="1122208"/>
    <lineage>
        <taxon>Bacteria</taxon>
        <taxon>Pseudomonadati</taxon>
        <taxon>Bacteroidota</taxon>
        <taxon>Cytophagia</taxon>
        <taxon>Cytophagales</taxon>
        <taxon>Reichenbachiellaceae</taxon>
        <taxon>Marinoscillum</taxon>
    </lineage>
</organism>
<reference evidence="3 4" key="1">
    <citation type="submission" date="2018-07" db="EMBL/GenBank/DDBJ databases">
        <title>Genomic Encyclopedia of Type Strains, Phase IV (KMG-IV): sequencing the most valuable type-strain genomes for metagenomic binning, comparative biology and taxonomic classification.</title>
        <authorList>
            <person name="Goeker M."/>
        </authorList>
    </citation>
    <scope>NUCLEOTIDE SEQUENCE [LARGE SCALE GENOMIC DNA]</scope>
    <source>
        <strain evidence="3 4">DSM 4134</strain>
    </source>
</reference>
<dbReference type="GO" id="GO:0016757">
    <property type="term" value="F:glycosyltransferase activity"/>
    <property type="evidence" value="ECO:0007669"/>
    <property type="project" value="UniProtKB-KW"/>
</dbReference>
<dbReference type="Proteomes" id="UP000256779">
    <property type="component" value="Unassembled WGS sequence"/>
</dbReference>
<protein>
    <submittedName>
        <fullName evidence="3">Galactosyl transferase GMA12/MNN10 family protein</fullName>
    </submittedName>
</protein>
<gene>
    <name evidence="3" type="ORF">C7460_111142</name>
</gene>
<dbReference type="GO" id="GO:0016020">
    <property type="term" value="C:membrane"/>
    <property type="evidence" value="ECO:0007669"/>
    <property type="project" value="InterPro"/>
</dbReference>
<sequence length="219" mass="25967">MLATEHIDIYTQYSIPMWEKYCKMHGYNFFHYSEKILEDMAFTWSRIQMMIDHQKKSSADYIMMVDADTLIYHNMYDLQVSEIVNRHMKPGQQILFQKDGSDRFGLYFSHNFKLSYDLKRWVLPNAGFNIMANTEEVRNFLQTWIDLGRGRLKHIADIHPRTQNVLIRGVLQDPELDKLVGYLPSKLVSKRNTKFVQHLSAMSKEKIASRIKAEFDKTF</sequence>
<keyword evidence="4" id="KW-1185">Reference proteome</keyword>
<proteinExistence type="predicted"/>
<dbReference type="EMBL" id="QREG01000011">
    <property type="protein sequence ID" value="RED98000.1"/>
    <property type="molecule type" value="Genomic_DNA"/>
</dbReference>
<dbReference type="PANTHER" id="PTHR31306">
    <property type="entry name" value="ALPHA-1,6-MANNOSYLTRANSFERASE MNN11-RELATED"/>
    <property type="match status" value="1"/>
</dbReference>
<dbReference type="InterPro" id="IPR029044">
    <property type="entry name" value="Nucleotide-diphossugar_trans"/>
</dbReference>
<dbReference type="PANTHER" id="PTHR31306:SF4">
    <property type="entry name" value="ALPHA-1,2-GALACTOSYLTRANSFERASE"/>
    <property type="match status" value="1"/>
</dbReference>
<dbReference type="GO" id="GO:0006487">
    <property type="term" value="P:protein N-linked glycosylation"/>
    <property type="evidence" value="ECO:0007669"/>
    <property type="project" value="TreeGrafter"/>
</dbReference>
<evidence type="ECO:0000256" key="2">
    <source>
        <dbReference type="ARBA" id="ARBA00022679"/>
    </source>
</evidence>
<evidence type="ECO:0000313" key="3">
    <source>
        <dbReference type="EMBL" id="RED98000.1"/>
    </source>
</evidence>
<keyword evidence="1" id="KW-0328">Glycosyltransferase</keyword>
<accession>A0A3D9L4Z9</accession>
<dbReference type="Pfam" id="PF05637">
    <property type="entry name" value="Glyco_transf_34"/>
    <property type="match status" value="1"/>
</dbReference>
<dbReference type="Gene3D" id="3.90.550.10">
    <property type="entry name" value="Spore Coat Polysaccharide Biosynthesis Protein SpsA, Chain A"/>
    <property type="match status" value="1"/>
</dbReference>
<dbReference type="InterPro" id="IPR008630">
    <property type="entry name" value="Glyco_trans_34"/>
</dbReference>
<comment type="caution">
    <text evidence="3">The sequence shown here is derived from an EMBL/GenBank/DDBJ whole genome shotgun (WGS) entry which is preliminary data.</text>
</comment>